<dbReference type="PANTHER" id="PTHR33785:SF2">
    <property type="entry name" value="DUF1685 DOMAIN-CONTAINING PROTEIN"/>
    <property type="match status" value="1"/>
</dbReference>
<evidence type="ECO:0000313" key="2">
    <source>
        <dbReference type="Proteomes" id="UP000634136"/>
    </source>
</evidence>
<evidence type="ECO:0000313" key="1">
    <source>
        <dbReference type="EMBL" id="KAF7804475.1"/>
    </source>
</evidence>
<sequence length="272" mass="31425">MADHSFLCIIGVMDRLWFHQIVLFSEPTASVALKPISECQSCPSLPPPPDEVETSTHEPPCPEKQVLSGSISLTLQETHDHAFLSVFHFYCHKDDSNKEEEIQERTKKMNLLGNRIRSHSSSPLTSNRLRKFRKLATTARRLQKSMSCRTMGELELEEVKGFMDLGFVFKKENVNPQMMIIVPGLQRLSMHQNKQNMEVIDAKKTVEDDDVEKREEKREISISRPYLSEAWLIKRPDSQLLNLKIPRLCSASDMKKHLRFWAKTVALEIHQE</sequence>
<dbReference type="OrthoDB" id="1918258at2759"/>
<reference evidence="1" key="1">
    <citation type="submission" date="2020-09" db="EMBL/GenBank/DDBJ databases">
        <title>Genome-Enabled Discovery of Anthraquinone Biosynthesis in Senna tora.</title>
        <authorList>
            <person name="Kang S.-H."/>
            <person name="Pandey R.P."/>
            <person name="Lee C.-M."/>
            <person name="Sim J.-S."/>
            <person name="Jeong J.-T."/>
            <person name="Choi B.-S."/>
            <person name="Jung M."/>
            <person name="Ginzburg D."/>
            <person name="Zhao K."/>
            <person name="Won S.Y."/>
            <person name="Oh T.-J."/>
            <person name="Yu Y."/>
            <person name="Kim N.-H."/>
            <person name="Lee O.R."/>
            <person name="Lee T.-H."/>
            <person name="Bashyal P."/>
            <person name="Kim T.-S."/>
            <person name="Lee W.-H."/>
            <person name="Kawkins C."/>
            <person name="Kim C.-K."/>
            <person name="Kim J.S."/>
            <person name="Ahn B.O."/>
            <person name="Rhee S.Y."/>
            <person name="Sohng J.K."/>
        </authorList>
    </citation>
    <scope>NUCLEOTIDE SEQUENCE</scope>
    <source>
        <tissue evidence="1">Leaf</tissue>
    </source>
</reference>
<keyword evidence="2" id="KW-1185">Reference proteome</keyword>
<proteinExistence type="predicted"/>
<organism evidence="1 2">
    <name type="scientific">Senna tora</name>
    <dbReference type="NCBI Taxonomy" id="362788"/>
    <lineage>
        <taxon>Eukaryota</taxon>
        <taxon>Viridiplantae</taxon>
        <taxon>Streptophyta</taxon>
        <taxon>Embryophyta</taxon>
        <taxon>Tracheophyta</taxon>
        <taxon>Spermatophyta</taxon>
        <taxon>Magnoliopsida</taxon>
        <taxon>eudicotyledons</taxon>
        <taxon>Gunneridae</taxon>
        <taxon>Pentapetalae</taxon>
        <taxon>rosids</taxon>
        <taxon>fabids</taxon>
        <taxon>Fabales</taxon>
        <taxon>Fabaceae</taxon>
        <taxon>Caesalpinioideae</taxon>
        <taxon>Cassia clade</taxon>
        <taxon>Senna</taxon>
    </lineage>
</organism>
<accession>A0A834SHA3</accession>
<dbReference type="Proteomes" id="UP000634136">
    <property type="component" value="Unassembled WGS sequence"/>
</dbReference>
<name>A0A834SHA3_9FABA</name>
<protein>
    <submittedName>
        <fullName evidence="1">Uncharacterized protein</fullName>
    </submittedName>
</protein>
<gene>
    <name evidence="1" type="ORF">G2W53_043586</name>
</gene>
<dbReference type="EMBL" id="JAAIUW010000013">
    <property type="protein sequence ID" value="KAF7804475.1"/>
    <property type="molecule type" value="Genomic_DNA"/>
</dbReference>
<comment type="caution">
    <text evidence="1">The sequence shown here is derived from an EMBL/GenBank/DDBJ whole genome shotgun (WGS) entry which is preliminary data.</text>
</comment>
<dbReference type="AlphaFoldDB" id="A0A834SHA3"/>
<dbReference type="PANTHER" id="PTHR33785">
    <property type="entry name" value="OS06G0550800 PROTEIN"/>
    <property type="match status" value="1"/>
</dbReference>